<evidence type="ECO:0000313" key="10">
    <source>
        <dbReference type="EMBL" id="CAL1539247.1"/>
    </source>
</evidence>
<dbReference type="InterPro" id="IPR052115">
    <property type="entry name" value="NEXT_complex_subunit_ZCCHC8"/>
</dbReference>
<dbReference type="EMBL" id="CAXITT010000333">
    <property type="protein sequence ID" value="CAL1539247.1"/>
    <property type="molecule type" value="Genomic_DNA"/>
</dbReference>
<dbReference type="PANTHER" id="PTHR13316">
    <property type="entry name" value="ZINC FINGER, CCHC DOMAIN CONTAINING 8"/>
    <property type="match status" value="1"/>
</dbReference>
<evidence type="ECO:0000256" key="2">
    <source>
        <dbReference type="ARBA" id="ARBA00007497"/>
    </source>
</evidence>
<evidence type="ECO:0000256" key="3">
    <source>
        <dbReference type="ARBA" id="ARBA00022723"/>
    </source>
</evidence>
<feature type="compositionally biased region" description="Acidic residues" evidence="8">
    <location>
        <begin position="582"/>
        <end position="595"/>
    </location>
</feature>
<dbReference type="InterPro" id="IPR006568">
    <property type="entry name" value="PSP_pro-rich"/>
</dbReference>
<feature type="compositionally biased region" description="Basic and acidic residues" evidence="8">
    <location>
        <begin position="597"/>
        <end position="611"/>
    </location>
</feature>
<reference evidence="10 11" key="1">
    <citation type="submission" date="2024-04" db="EMBL/GenBank/DDBJ databases">
        <authorList>
            <consortium name="Genoscope - CEA"/>
            <person name="William W."/>
        </authorList>
    </citation>
    <scope>NUCLEOTIDE SEQUENCE [LARGE SCALE GENOMIC DNA]</scope>
</reference>
<dbReference type="InterPro" id="IPR001878">
    <property type="entry name" value="Znf_CCHC"/>
</dbReference>
<evidence type="ECO:0000256" key="4">
    <source>
        <dbReference type="ARBA" id="ARBA00022771"/>
    </source>
</evidence>
<feature type="domain" description="CCHC-type" evidence="9">
    <location>
        <begin position="366"/>
        <end position="381"/>
    </location>
</feature>
<keyword evidence="5" id="KW-0862">Zinc</keyword>
<evidence type="ECO:0000256" key="1">
    <source>
        <dbReference type="ARBA" id="ARBA00004642"/>
    </source>
</evidence>
<dbReference type="SMART" id="SM00581">
    <property type="entry name" value="PSP"/>
    <property type="match status" value="1"/>
</dbReference>
<dbReference type="GO" id="GO:0071013">
    <property type="term" value="C:catalytic step 2 spliceosome"/>
    <property type="evidence" value="ECO:0007669"/>
    <property type="project" value="TreeGrafter"/>
</dbReference>
<dbReference type="Pfam" id="PF04046">
    <property type="entry name" value="PSP"/>
    <property type="match status" value="1"/>
</dbReference>
<dbReference type="GO" id="GO:0003723">
    <property type="term" value="F:RNA binding"/>
    <property type="evidence" value="ECO:0007669"/>
    <property type="project" value="TreeGrafter"/>
</dbReference>
<dbReference type="Proteomes" id="UP001497497">
    <property type="component" value="Unassembled WGS sequence"/>
</dbReference>
<feature type="region of interest" description="Disordered" evidence="8">
    <location>
        <begin position="41"/>
        <end position="65"/>
    </location>
</feature>
<accession>A0AAV2I4Q1</accession>
<keyword evidence="11" id="KW-1185">Reference proteome</keyword>
<feature type="region of interest" description="Disordered" evidence="8">
    <location>
        <begin position="544"/>
        <end position="637"/>
    </location>
</feature>
<dbReference type="PROSITE" id="PS50158">
    <property type="entry name" value="ZF_CCHC"/>
    <property type="match status" value="1"/>
</dbReference>
<name>A0AAV2I4Q1_LYMST</name>
<keyword evidence="3" id="KW-0479">Metal-binding</keyword>
<protein>
    <recommendedName>
        <fullName evidence="9">CCHC-type domain-containing protein</fullName>
    </recommendedName>
</protein>
<comment type="caution">
    <text evidence="10">The sequence shown here is derived from an EMBL/GenBank/DDBJ whole genome shotgun (WGS) entry which is preliminary data.</text>
</comment>
<proteinExistence type="inferred from homology"/>
<keyword evidence="4 7" id="KW-0863">Zinc-finger</keyword>
<evidence type="ECO:0000256" key="6">
    <source>
        <dbReference type="ARBA" id="ARBA00023242"/>
    </source>
</evidence>
<evidence type="ECO:0000256" key="5">
    <source>
        <dbReference type="ARBA" id="ARBA00022833"/>
    </source>
</evidence>
<feature type="compositionally biased region" description="Polar residues" evidence="8">
    <location>
        <begin position="613"/>
        <end position="623"/>
    </location>
</feature>
<dbReference type="PANTHER" id="PTHR13316:SF0">
    <property type="entry name" value="ZINC FINGER CCHC DOMAIN-CONTAINING PROTEIN 8"/>
    <property type="match status" value="1"/>
</dbReference>
<evidence type="ECO:0000256" key="8">
    <source>
        <dbReference type="SAM" id="MobiDB-lite"/>
    </source>
</evidence>
<keyword evidence="6" id="KW-0539">Nucleus</keyword>
<gene>
    <name evidence="10" type="ORF">GSLYS_00013066001</name>
</gene>
<dbReference type="AlphaFoldDB" id="A0AAV2I4Q1"/>
<evidence type="ECO:0000313" key="11">
    <source>
        <dbReference type="Proteomes" id="UP001497497"/>
    </source>
</evidence>
<feature type="compositionally biased region" description="Acidic residues" evidence="8">
    <location>
        <begin position="41"/>
        <end position="55"/>
    </location>
</feature>
<organism evidence="10 11">
    <name type="scientific">Lymnaea stagnalis</name>
    <name type="common">Great pond snail</name>
    <name type="synonym">Helix stagnalis</name>
    <dbReference type="NCBI Taxonomy" id="6523"/>
    <lineage>
        <taxon>Eukaryota</taxon>
        <taxon>Metazoa</taxon>
        <taxon>Spiralia</taxon>
        <taxon>Lophotrochozoa</taxon>
        <taxon>Mollusca</taxon>
        <taxon>Gastropoda</taxon>
        <taxon>Heterobranchia</taxon>
        <taxon>Euthyneura</taxon>
        <taxon>Panpulmonata</taxon>
        <taxon>Hygrophila</taxon>
        <taxon>Lymnaeoidea</taxon>
        <taxon>Lymnaeidae</taxon>
        <taxon>Lymnaea</taxon>
    </lineage>
</organism>
<comment type="subcellular location">
    <subcellularLocation>
        <location evidence="1">Nucleus</location>
        <location evidence="1">Nucleoplasm</location>
    </subcellularLocation>
</comment>
<evidence type="ECO:0000256" key="7">
    <source>
        <dbReference type="PROSITE-ProRule" id="PRU00047"/>
    </source>
</evidence>
<comment type="similarity">
    <text evidence="2">Belongs to the ZCCHC8 family.</text>
</comment>
<dbReference type="GO" id="GO:0008270">
    <property type="term" value="F:zinc ion binding"/>
    <property type="evidence" value="ECO:0007669"/>
    <property type="project" value="UniProtKB-KW"/>
</dbReference>
<sequence>MADVFADLDLFSEFDKDREAQASFIHYDEDSVKSRIVFEDYESEKESESEDDYAGDFETKEPSAGKELVKTEIQNDAALPGVAVESESEKLMSDVSVSAKDETSEEVKTAEVVTEITDDSVGQPIETITEDEMIIEDDANNEIQNETSQYDPYAYNFNGSAEIKPEEEMKLSPEDEAKAAWLNEQLYSEAAEEAKKTNISTQHLIFERNKFRRYAKILDSTRYAPDDDSPAVQLLFNNNSFARKYRQQIEQFIKGLLWEEFHSMQQESVSEIIIKPGHPSCIDINSSLPLESRTEKMRQRHGIIGNSQFHKQFLIDFLGWPFTVAEPTRCNVNWEIPLYGQVFNEVYADPTNKLKKMGTKRQKQACWNCGEENHAVNDCKQQRIPSRIASNRREFLTQQQQNASSFEPKFTGPSRYHLDPELASKFTKFKPGVVSESLREALGLSEIQLPQHIYKMRLFGYPPGWLAEARQVESGVTIFDKNGRVTLITGECLEDGELDDESSESKMEYDVNKIIEYPGFTIPVPSGYVDEHAVYKMPPIQQHQLKKTLMSQSSEKVSAKKRKREKERDEDEECVKKLKTDEDLEEGEAKEEGEEGNITREEENTDMKESTTLDETQPPTNNEAEAPPSLMKSSSTISLSKDFGTPILVREKIRLPDASKFGKNIEEHIPYENLPNSTGIFDKMRDLLEEIRKKAKK</sequence>
<dbReference type="GO" id="GO:0005654">
    <property type="term" value="C:nucleoplasm"/>
    <property type="evidence" value="ECO:0007669"/>
    <property type="project" value="UniProtKB-SubCell"/>
</dbReference>
<evidence type="ECO:0000259" key="9">
    <source>
        <dbReference type="PROSITE" id="PS50158"/>
    </source>
</evidence>